<name>A0A4R4BCA7_BACTU</name>
<evidence type="ECO:0000313" key="2">
    <source>
        <dbReference type="Proteomes" id="UP000295285"/>
    </source>
</evidence>
<dbReference type="EMBL" id="SMDG01000012">
    <property type="protein sequence ID" value="TCW53142.1"/>
    <property type="molecule type" value="Genomic_DNA"/>
</dbReference>
<dbReference type="AlphaFoldDB" id="A0A4R4BCA7"/>
<protein>
    <submittedName>
        <fullName evidence="1">Uncharacterized protein</fullName>
    </submittedName>
</protein>
<proteinExistence type="predicted"/>
<dbReference type="Proteomes" id="UP000295285">
    <property type="component" value="Unassembled WGS sequence"/>
</dbReference>
<reference evidence="1 2" key="1">
    <citation type="submission" date="2019-03" db="EMBL/GenBank/DDBJ databases">
        <title>Above-ground endophytic microbial communities from plants in different locations in the United States.</title>
        <authorList>
            <person name="Frank C."/>
        </authorList>
    </citation>
    <scope>NUCLEOTIDE SEQUENCE [LARGE SCALE GENOMIC DNA]</scope>
    <source>
        <strain evidence="1 2">LP_2_YM</strain>
    </source>
</reference>
<comment type="caution">
    <text evidence="1">The sequence shown here is derived from an EMBL/GenBank/DDBJ whole genome shotgun (WGS) entry which is preliminary data.</text>
</comment>
<accession>A0A4R4BCA7</accession>
<organism evidence="1 2">
    <name type="scientific">Bacillus thuringiensis</name>
    <dbReference type="NCBI Taxonomy" id="1428"/>
    <lineage>
        <taxon>Bacteria</taxon>
        <taxon>Bacillati</taxon>
        <taxon>Bacillota</taxon>
        <taxon>Bacilli</taxon>
        <taxon>Bacillales</taxon>
        <taxon>Bacillaceae</taxon>
        <taxon>Bacillus</taxon>
        <taxon>Bacillus cereus group</taxon>
    </lineage>
</organism>
<evidence type="ECO:0000313" key="1">
    <source>
        <dbReference type="EMBL" id="TCW53142.1"/>
    </source>
</evidence>
<sequence>MVVTQLNVASLVAVWSKTDEIIDSNLVSLLE</sequence>
<gene>
    <name evidence="1" type="ORF">EC910_11291</name>
</gene>